<dbReference type="GO" id="GO:0000408">
    <property type="term" value="C:EKC/KEOPS complex"/>
    <property type="evidence" value="ECO:0007669"/>
    <property type="project" value="TreeGrafter"/>
</dbReference>
<keyword evidence="6" id="KW-0539">Nucleus</keyword>
<comment type="caution">
    <text evidence="7">The sequence shown here is derived from an EMBL/GenBank/DDBJ whole genome shotgun (WGS) entry which is preliminary data.</text>
</comment>
<sequence length="92" mass="10803">NLEVDYESDEIASIFYATLAFDKELHPDKVKRQMSVSNGKLSVHFEAFEARFLRVSYSAFESRFFVFRYYVSILLDKEVVLLAIPTFFFISL</sequence>
<comment type="similarity">
    <text evidence="3">Belongs to the CTAG/PCC1 family.</text>
</comment>
<dbReference type="InterPro" id="IPR015419">
    <property type="entry name" value="CTAG/Pcc1"/>
</dbReference>
<gene>
    <name evidence="7" type="ORF">PHJA_000508000</name>
</gene>
<dbReference type="PANTHER" id="PTHR31283">
    <property type="entry name" value="EKC/KEOPS COMPLEX SUBUNIT PCC1 FAMILY MEMBER"/>
    <property type="match status" value="1"/>
</dbReference>
<evidence type="ECO:0000256" key="2">
    <source>
        <dbReference type="ARBA" id="ARBA00004496"/>
    </source>
</evidence>
<dbReference type="Pfam" id="PF09341">
    <property type="entry name" value="Pcc1"/>
    <property type="match status" value="1"/>
</dbReference>
<accession>A0A830BIE7</accession>
<evidence type="ECO:0000256" key="3">
    <source>
        <dbReference type="ARBA" id="ARBA00007073"/>
    </source>
</evidence>
<evidence type="ECO:0000256" key="5">
    <source>
        <dbReference type="ARBA" id="ARBA00022694"/>
    </source>
</evidence>
<dbReference type="EMBL" id="BMAC01000067">
    <property type="protein sequence ID" value="GFP83645.1"/>
    <property type="molecule type" value="Genomic_DNA"/>
</dbReference>
<evidence type="ECO:0000256" key="1">
    <source>
        <dbReference type="ARBA" id="ARBA00004123"/>
    </source>
</evidence>
<name>A0A830BIE7_9LAMI</name>
<comment type="subcellular location">
    <subcellularLocation>
        <location evidence="2">Cytoplasm</location>
    </subcellularLocation>
    <subcellularLocation>
        <location evidence="1">Nucleus</location>
    </subcellularLocation>
</comment>
<dbReference type="GO" id="GO:0070525">
    <property type="term" value="P:tRNA threonylcarbamoyladenosine metabolic process"/>
    <property type="evidence" value="ECO:0007669"/>
    <property type="project" value="TreeGrafter"/>
</dbReference>
<evidence type="ECO:0000256" key="4">
    <source>
        <dbReference type="ARBA" id="ARBA00022490"/>
    </source>
</evidence>
<dbReference type="FunFam" id="3.30.310.50:FF:000005">
    <property type="entry name" value="L antigen family member 3"/>
    <property type="match status" value="1"/>
</dbReference>
<evidence type="ECO:0000313" key="8">
    <source>
        <dbReference type="Proteomes" id="UP000653305"/>
    </source>
</evidence>
<dbReference type="GO" id="GO:0008033">
    <property type="term" value="P:tRNA processing"/>
    <property type="evidence" value="ECO:0007669"/>
    <property type="project" value="UniProtKB-KW"/>
</dbReference>
<dbReference type="GO" id="GO:0005634">
    <property type="term" value="C:nucleus"/>
    <property type="evidence" value="ECO:0007669"/>
    <property type="project" value="UniProtKB-SubCell"/>
</dbReference>
<dbReference type="Proteomes" id="UP000653305">
    <property type="component" value="Unassembled WGS sequence"/>
</dbReference>
<protein>
    <submittedName>
        <fullName evidence="7">Uncharacterized protein</fullName>
    </submittedName>
</protein>
<dbReference type="OrthoDB" id="10025739at2759"/>
<keyword evidence="4" id="KW-0963">Cytoplasm</keyword>
<evidence type="ECO:0000313" key="7">
    <source>
        <dbReference type="EMBL" id="GFP83645.1"/>
    </source>
</evidence>
<organism evidence="7 8">
    <name type="scientific">Phtheirospermum japonicum</name>
    <dbReference type="NCBI Taxonomy" id="374723"/>
    <lineage>
        <taxon>Eukaryota</taxon>
        <taxon>Viridiplantae</taxon>
        <taxon>Streptophyta</taxon>
        <taxon>Embryophyta</taxon>
        <taxon>Tracheophyta</taxon>
        <taxon>Spermatophyta</taxon>
        <taxon>Magnoliopsida</taxon>
        <taxon>eudicotyledons</taxon>
        <taxon>Gunneridae</taxon>
        <taxon>Pentapetalae</taxon>
        <taxon>asterids</taxon>
        <taxon>lamiids</taxon>
        <taxon>Lamiales</taxon>
        <taxon>Orobanchaceae</taxon>
        <taxon>Orobanchaceae incertae sedis</taxon>
        <taxon>Phtheirospermum</taxon>
    </lineage>
</organism>
<keyword evidence="8" id="KW-1185">Reference proteome</keyword>
<reference evidence="7" key="1">
    <citation type="submission" date="2020-07" db="EMBL/GenBank/DDBJ databases">
        <title>Ethylene signaling mediates host invasion by parasitic plants.</title>
        <authorList>
            <person name="Yoshida S."/>
        </authorList>
    </citation>
    <scope>NUCLEOTIDE SEQUENCE</scope>
    <source>
        <strain evidence="7">Okayama</strain>
    </source>
</reference>
<evidence type="ECO:0000256" key="6">
    <source>
        <dbReference type="ARBA" id="ARBA00023242"/>
    </source>
</evidence>
<dbReference type="GO" id="GO:0005737">
    <property type="term" value="C:cytoplasm"/>
    <property type="evidence" value="ECO:0007669"/>
    <property type="project" value="UniProtKB-SubCell"/>
</dbReference>
<dbReference type="AlphaFoldDB" id="A0A830BIE7"/>
<keyword evidence="5" id="KW-0819">tRNA processing</keyword>
<dbReference type="PANTHER" id="PTHR31283:SF5">
    <property type="entry name" value="EKC_KEOPS COMPLEX SUBUNIT LAGE3"/>
    <property type="match status" value="1"/>
</dbReference>
<feature type="non-terminal residue" evidence="7">
    <location>
        <position position="1"/>
    </location>
</feature>
<proteinExistence type="inferred from homology"/>
<dbReference type="Gene3D" id="3.30.310.50">
    <property type="entry name" value="Alpha-D-phosphohexomutase, C-terminal domain"/>
    <property type="match status" value="1"/>
</dbReference>